<dbReference type="EMBL" id="MWQY01000028">
    <property type="protein sequence ID" value="ORC30723.1"/>
    <property type="molecule type" value="Genomic_DNA"/>
</dbReference>
<gene>
    <name evidence="2" type="ORF">B4O97_17620</name>
</gene>
<dbReference type="AlphaFoldDB" id="A0A1Y1RTF3"/>
<dbReference type="Pfam" id="PF04015">
    <property type="entry name" value="DUF362"/>
    <property type="match status" value="1"/>
</dbReference>
<sequence>MRENEILHWFGTDPFEAGRELIRQSRQWQNWDREELIGLKPNLVVAKKASSGATTHPAFVAGVISFLQEQGFRRLQILEGSWVGDSTRRAFKVCGYTKLSEKYGVPLVDLQKDSSVEMEASRGEYRICSSILQLDRLINMPVLKGHCQTLLTCALKNMKGCIPDSEKRRYHRMGLHQPIADLNEIIRADLILVDGLEGDPDYEEGGNPVPMNIFFAGIDPVLIDSYAAGLLGLQPEEVAYIGKAAELGIGSLLSDDTGLRYLNKGEAVEGIQRSVPAWRLKEHINEKGACSACYASLMRALSFLEKEDNLPHSPVHIGQGYRDTRVSGIGVGICLKGADSFAKGCPPEPDEIYRFLKNGA</sequence>
<evidence type="ECO:0000313" key="3">
    <source>
        <dbReference type="Proteomes" id="UP000192343"/>
    </source>
</evidence>
<dbReference type="STRING" id="1963862.B4O97_17620"/>
<dbReference type="InterPro" id="IPR007160">
    <property type="entry name" value="DUF362"/>
</dbReference>
<keyword evidence="3" id="KW-1185">Reference proteome</keyword>
<feature type="domain" description="DUF362" evidence="1">
    <location>
        <begin position="37"/>
        <end position="228"/>
    </location>
</feature>
<organism evidence="2 3">
    <name type="scientific">Marispirochaeta aestuarii</name>
    <dbReference type="NCBI Taxonomy" id="1963862"/>
    <lineage>
        <taxon>Bacteria</taxon>
        <taxon>Pseudomonadati</taxon>
        <taxon>Spirochaetota</taxon>
        <taxon>Spirochaetia</taxon>
        <taxon>Spirochaetales</taxon>
        <taxon>Spirochaetaceae</taxon>
        <taxon>Marispirochaeta</taxon>
    </lineage>
</organism>
<name>A0A1Y1RTF3_9SPIO</name>
<evidence type="ECO:0000259" key="1">
    <source>
        <dbReference type="Pfam" id="PF04015"/>
    </source>
</evidence>
<comment type="caution">
    <text evidence="2">The sequence shown here is derived from an EMBL/GenBank/DDBJ whole genome shotgun (WGS) entry which is preliminary data.</text>
</comment>
<protein>
    <recommendedName>
        <fullName evidence="1">DUF362 domain-containing protein</fullName>
    </recommendedName>
</protein>
<dbReference type="OrthoDB" id="9785671at2"/>
<proteinExistence type="predicted"/>
<dbReference type="RefSeq" id="WP_083052833.1">
    <property type="nucleotide sequence ID" value="NZ_MWQY01000028.1"/>
</dbReference>
<accession>A0A1Y1RTF3</accession>
<reference evidence="2 3" key="1">
    <citation type="submission" date="2017-03" db="EMBL/GenBank/DDBJ databases">
        <title>Draft Genome sequence of Marispirochaeta sp. strain JC444.</title>
        <authorList>
            <person name="Shivani Y."/>
            <person name="Subhash Y."/>
            <person name="Sasikala C."/>
            <person name="Ramana C."/>
        </authorList>
    </citation>
    <scope>NUCLEOTIDE SEQUENCE [LARGE SCALE GENOMIC DNA]</scope>
    <source>
        <strain evidence="2 3">JC444</strain>
    </source>
</reference>
<evidence type="ECO:0000313" key="2">
    <source>
        <dbReference type="EMBL" id="ORC30723.1"/>
    </source>
</evidence>
<dbReference type="Proteomes" id="UP000192343">
    <property type="component" value="Unassembled WGS sequence"/>
</dbReference>